<organism evidence="1">
    <name type="scientific">marine sediment metagenome</name>
    <dbReference type="NCBI Taxonomy" id="412755"/>
    <lineage>
        <taxon>unclassified sequences</taxon>
        <taxon>metagenomes</taxon>
        <taxon>ecological metagenomes</taxon>
    </lineage>
</organism>
<protein>
    <submittedName>
        <fullName evidence="1">Uncharacterized protein</fullName>
    </submittedName>
</protein>
<comment type="caution">
    <text evidence="1">The sequence shown here is derived from an EMBL/GenBank/DDBJ whole genome shotgun (WGS) entry which is preliminary data.</text>
</comment>
<gene>
    <name evidence="1" type="ORF">LCGC14_0459320</name>
</gene>
<evidence type="ECO:0000313" key="1">
    <source>
        <dbReference type="EMBL" id="KKN67673.1"/>
    </source>
</evidence>
<sequence length="145" mass="16427">MNINNLKVELDIREDSKGHIYHLGRLRAPCKIDLTEGATFLIFISASGEEELQIACNDKENTTFSRYSKRNDRLKVSIEDREDQHGQIFYVAKLQYNGYVDCSGEGVVFIVFTSKTGSEELQIVGKISNSDQEETKPSGIEVIYK</sequence>
<dbReference type="EMBL" id="LAZR01000468">
    <property type="protein sequence ID" value="KKN67673.1"/>
    <property type="molecule type" value="Genomic_DNA"/>
</dbReference>
<accession>A0A0F9VPE4</accession>
<proteinExistence type="predicted"/>
<dbReference type="AlphaFoldDB" id="A0A0F9VPE4"/>
<name>A0A0F9VPE4_9ZZZZ</name>
<reference evidence="1" key="1">
    <citation type="journal article" date="2015" name="Nature">
        <title>Complex archaea that bridge the gap between prokaryotes and eukaryotes.</title>
        <authorList>
            <person name="Spang A."/>
            <person name="Saw J.H."/>
            <person name="Jorgensen S.L."/>
            <person name="Zaremba-Niedzwiedzka K."/>
            <person name="Martijn J."/>
            <person name="Lind A.E."/>
            <person name="van Eijk R."/>
            <person name="Schleper C."/>
            <person name="Guy L."/>
            <person name="Ettema T.J."/>
        </authorList>
    </citation>
    <scope>NUCLEOTIDE SEQUENCE</scope>
</reference>